<feature type="binding site" evidence="8">
    <location>
        <position position="40"/>
    </location>
    <ligand>
        <name>Mg(2+)</name>
        <dbReference type="ChEBI" id="CHEBI:18420"/>
    </ligand>
</feature>
<dbReference type="PANTHER" id="PTHR11846">
    <property type="entry name" value="ADENYLOSUCCINATE SYNTHETASE"/>
    <property type="match status" value="1"/>
</dbReference>
<comment type="similarity">
    <text evidence="8 10">Belongs to the adenylosuccinate synthetase family.</text>
</comment>
<dbReference type="GO" id="GO:0046040">
    <property type="term" value="P:IMP metabolic process"/>
    <property type="evidence" value="ECO:0007669"/>
    <property type="project" value="TreeGrafter"/>
</dbReference>
<evidence type="ECO:0000256" key="8">
    <source>
        <dbReference type="HAMAP-Rule" id="MF_00011"/>
    </source>
</evidence>
<dbReference type="SMART" id="SM00788">
    <property type="entry name" value="Adenylsucc_synt"/>
    <property type="match status" value="1"/>
</dbReference>
<evidence type="ECO:0000256" key="4">
    <source>
        <dbReference type="ARBA" id="ARBA00022741"/>
    </source>
</evidence>
<evidence type="ECO:0000256" key="3">
    <source>
        <dbReference type="ARBA" id="ARBA00022723"/>
    </source>
</evidence>
<feature type="binding site" evidence="8">
    <location>
        <begin position="331"/>
        <end position="333"/>
    </location>
    <ligand>
        <name>GTP</name>
        <dbReference type="ChEBI" id="CHEBI:37565"/>
    </ligand>
</feature>
<evidence type="ECO:0000256" key="7">
    <source>
        <dbReference type="ARBA" id="ARBA00023134"/>
    </source>
</evidence>
<dbReference type="GO" id="GO:0004019">
    <property type="term" value="F:adenylosuccinate synthase activity"/>
    <property type="evidence" value="ECO:0007669"/>
    <property type="project" value="UniProtKB-UniRule"/>
</dbReference>
<dbReference type="CDD" id="cd03108">
    <property type="entry name" value="AdSS"/>
    <property type="match status" value="1"/>
</dbReference>
<feature type="binding site" evidence="8">
    <location>
        <position position="305"/>
    </location>
    <ligand>
        <name>GTP</name>
        <dbReference type="ChEBI" id="CHEBI:37565"/>
    </ligand>
</feature>
<dbReference type="PANTHER" id="PTHR11846:SF0">
    <property type="entry name" value="ADENYLOSUCCINATE SYNTHETASE"/>
    <property type="match status" value="1"/>
</dbReference>
<feature type="active site" evidence="9">
    <location>
        <position position="140"/>
    </location>
</feature>
<dbReference type="AlphaFoldDB" id="A0A1I2KYA7"/>
<dbReference type="InterPro" id="IPR033128">
    <property type="entry name" value="Adenylosuccin_syn_Lys_AS"/>
</dbReference>
<accession>A0A1I2KYA7</accession>
<protein>
    <recommendedName>
        <fullName evidence="8 10">Adenylosuccinate synthetase</fullName>
        <shortName evidence="8">AMPSase</shortName>
        <shortName evidence="8">AdSS</shortName>
        <ecNumber evidence="8 10">6.3.4.4</ecNumber>
    </recommendedName>
    <alternativeName>
        <fullName evidence="8">IMP--aspartate ligase</fullName>
    </alternativeName>
</protein>
<feature type="binding site" evidence="8">
    <location>
        <begin position="40"/>
        <end position="42"/>
    </location>
    <ligand>
        <name>GTP</name>
        <dbReference type="ChEBI" id="CHEBI:37565"/>
    </ligand>
</feature>
<feature type="binding site" description="in other chain" evidence="8">
    <location>
        <begin position="13"/>
        <end position="16"/>
    </location>
    <ligand>
        <name>IMP</name>
        <dbReference type="ChEBI" id="CHEBI:58053"/>
        <note>ligand shared between dimeric partners</note>
    </ligand>
</feature>
<dbReference type="Gene3D" id="1.10.300.10">
    <property type="entry name" value="Adenylosuccinate Synthetase, subunit A, domain 2"/>
    <property type="match status" value="1"/>
</dbReference>
<feature type="binding site" evidence="8">
    <location>
        <position position="143"/>
    </location>
    <ligand>
        <name>IMP</name>
        <dbReference type="ChEBI" id="CHEBI:58053"/>
        <note>ligand shared between dimeric partners</note>
    </ligand>
</feature>
<dbReference type="PROSITE" id="PS00513">
    <property type="entry name" value="ADENYLOSUCCIN_SYN_2"/>
    <property type="match status" value="1"/>
</dbReference>
<feature type="binding site" description="in other chain" evidence="8">
    <location>
        <position position="303"/>
    </location>
    <ligand>
        <name>IMP</name>
        <dbReference type="ChEBI" id="CHEBI:58053"/>
        <note>ligand shared between dimeric partners</note>
    </ligand>
</feature>
<comment type="subcellular location">
    <subcellularLocation>
        <location evidence="8">Cytoplasm</location>
    </subcellularLocation>
</comment>
<dbReference type="Gene3D" id="3.40.440.10">
    <property type="entry name" value="Adenylosuccinate Synthetase, subunit A, domain 1"/>
    <property type="match status" value="1"/>
</dbReference>
<dbReference type="PROSITE" id="PS01266">
    <property type="entry name" value="ADENYLOSUCCIN_SYN_1"/>
    <property type="match status" value="1"/>
</dbReference>
<feature type="binding site" description="in other chain" evidence="8">
    <location>
        <position position="224"/>
    </location>
    <ligand>
        <name>IMP</name>
        <dbReference type="ChEBI" id="CHEBI:58053"/>
        <note>ligand shared between dimeric partners</note>
    </ligand>
</feature>
<feature type="binding site" evidence="8">
    <location>
        <begin position="299"/>
        <end position="305"/>
    </location>
    <ligand>
        <name>substrate</name>
    </ligand>
</feature>
<dbReference type="HAMAP" id="MF_00011">
    <property type="entry name" value="Adenylosucc_synth"/>
    <property type="match status" value="1"/>
</dbReference>
<evidence type="ECO:0000256" key="9">
    <source>
        <dbReference type="PROSITE-ProRule" id="PRU10134"/>
    </source>
</evidence>
<keyword evidence="8" id="KW-0963">Cytoplasm</keyword>
<dbReference type="UniPathway" id="UPA00075">
    <property type="reaction ID" value="UER00335"/>
</dbReference>
<evidence type="ECO:0000313" key="12">
    <source>
        <dbReference type="Proteomes" id="UP000199116"/>
    </source>
</evidence>
<dbReference type="InterPro" id="IPR018220">
    <property type="entry name" value="Adenylosuccin_syn_GTP-bd"/>
</dbReference>
<dbReference type="EC" id="6.3.4.4" evidence="8 10"/>
<feature type="active site" description="Proton acceptor" evidence="8">
    <location>
        <position position="13"/>
    </location>
</feature>
<evidence type="ECO:0000313" key="11">
    <source>
        <dbReference type="EMBL" id="SFF72004.1"/>
    </source>
</evidence>
<feature type="binding site" evidence="8">
    <location>
        <begin position="412"/>
        <end position="414"/>
    </location>
    <ligand>
        <name>GTP</name>
        <dbReference type="ChEBI" id="CHEBI:37565"/>
    </ligand>
</feature>
<dbReference type="Gene3D" id="3.90.170.10">
    <property type="entry name" value="Adenylosuccinate Synthetase, subunit A, domain 3"/>
    <property type="match status" value="1"/>
</dbReference>
<evidence type="ECO:0000256" key="6">
    <source>
        <dbReference type="ARBA" id="ARBA00022842"/>
    </source>
</evidence>
<keyword evidence="6 8" id="KW-0460">Magnesium</keyword>
<dbReference type="InterPro" id="IPR001114">
    <property type="entry name" value="Adenylosuccinate_synthetase"/>
</dbReference>
<dbReference type="NCBIfam" id="TIGR00184">
    <property type="entry name" value="purA"/>
    <property type="match status" value="1"/>
</dbReference>
<feature type="binding site" evidence="8">
    <location>
        <position position="13"/>
    </location>
    <ligand>
        <name>Mg(2+)</name>
        <dbReference type="ChEBI" id="CHEBI:18420"/>
    </ligand>
</feature>
<keyword evidence="7 8" id="KW-0342">GTP-binding</keyword>
<dbReference type="Pfam" id="PF00709">
    <property type="entry name" value="Adenylsucc_synt"/>
    <property type="match status" value="1"/>
</dbReference>
<feature type="binding site" description="in other chain" evidence="8">
    <location>
        <position position="239"/>
    </location>
    <ligand>
        <name>IMP</name>
        <dbReference type="ChEBI" id="CHEBI:58053"/>
        <note>ligand shared between dimeric partners</note>
    </ligand>
</feature>
<dbReference type="GO" id="GO:0000287">
    <property type="term" value="F:magnesium ion binding"/>
    <property type="evidence" value="ECO:0007669"/>
    <property type="project" value="UniProtKB-UniRule"/>
</dbReference>
<evidence type="ECO:0000256" key="1">
    <source>
        <dbReference type="ARBA" id="ARBA00011738"/>
    </source>
</evidence>
<name>A0A1I2KYA7_9FLAO</name>
<comment type="function">
    <text evidence="8">Plays an important role in the de novo pathway of purine nucleotide biosynthesis. Catalyzes the first committed step in the biosynthesis of AMP from IMP.</text>
</comment>
<proteinExistence type="inferred from homology"/>
<comment type="catalytic activity">
    <reaction evidence="8 10">
        <text>IMP + L-aspartate + GTP = N(6)-(1,2-dicarboxyethyl)-AMP + GDP + phosphate + 2 H(+)</text>
        <dbReference type="Rhea" id="RHEA:15753"/>
        <dbReference type="ChEBI" id="CHEBI:15378"/>
        <dbReference type="ChEBI" id="CHEBI:29991"/>
        <dbReference type="ChEBI" id="CHEBI:37565"/>
        <dbReference type="ChEBI" id="CHEBI:43474"/>
        <dbReference type="ChEBI" id="CHEBI:57567"/>
        <dbReference type="ChEBI" id="CHEBI:58053"/>
        <dbReference type="ChEBI" id="CHEBI:58189"/>
        <dbReference type="EC" id="6.3.4.4"/>
    </reaction>
</comment>
<comment type="cofactor">
    <cofactor evidence="8">
        <name>Mg(2+)</name>
        <dbReference type="ChEBI" id="CHEBI:18420"/>
    </cofactor>
    <text evidence="8">Binds 1 Mg(2+) ion per subunit.</text>
</comment>
<dbReference type="InterPro" id="IPR042110">
    <property type="entry name" value="Adenylosuccinate_synth_dom2"/>
</dbReference>
<sequence length="423" mass="46664">MAVDLLLGLQWGDEGKGKIVDVLTSKYDIIARFQGGPNAGHTLEFDGQKHVLHTIPSGIFHDETINLVGNGVVIDPVIFKKELDNLSKHNIDYISKLLISRKAHLILPTHRLLDAASEASKGKAKIGSTLKGIGPTYMDKTGRNGIRVGDLELSNWKEKYRTLADKHEKMIKFYDVDVQYDLAELEKEFFNAVKTLKSLTFIDSEAYLHEAQKQGKTILAEGAQGSLLDIDFGTYPFVTSSTTTAAGACTGLGVAPNKIGEAYGIFKAYTTRVGSGPFPTELFDEDGETMGRVGNEFGATTGRARRCGWLDLVALKYAVQVNGITQLIMMKGDVLSGFKTLKVCTAYNYKGKKIQHLPYNIEAENVTPVYTEIKGWAADLTGMTKANELPKEFNEYVEFLEKELEIPIKVVSVGPDRTQTIER</sequence>
<dbReference type="FunFam" id="3.90.170.10:FF:000001">
    <property type="entry name" value="Adenylosuccinate synthetase"/>
    <property type="match status" value="1"/>
</dbReference>
<feature type="binding site" description="in other chain" evidence="8">
    <location>
        <begin position="38"/>
        <end position="41"/>
    </location>
    <ligand>
        <name>IMP</name>
        <dbReference type="ChEBI" id="CHEBI:58053"/>
        <note>ligand shared between dimeric partners</note>
    </ligand>
</feature>
<comment type="pathway">
    <text evidence="8 10">Purine metabolism; AMP biosynthesis via de novo pathway; AMP from IMP: step 1/2.</text>
</comment>
<keyword evidence="5 8" id="KW-0658">Purine biosynthesis</keyword>
<keyword evidence="4 8" id="KW-0547">Nucleotide-binding</keyword>
<keyword evidence="3 8" id="KW-0479">Metal-binding</keyword>
<evidence type="ECO:0000256" key="10">
    <source>
        <dbReference type="RuleBase" id="RU000520"/>
    </source>
</evidence>
<dbReference type="FunFam" id="1.10.300.10:FF:000001">
    <property type="entry name" value="Adenylosuccinate synthetase"/>
    <property type="match status" value="1"/>
</dbReference>
<feature type="binding site" description="in other chain" evidence="8">
    <location>
        <position position="129"/>
    </location>
    <ligand>
        <name>IMP</name>
        <dbReference type="ChEBI" id="CHEBI:58053"/>
        <note>ligand shared between dimeric partners</note>
    </ligand>
</feature>
<evidence type="ECO:0000256" key="5">
    <source>
        <dbReference type="ARBA" id="ARBA00022755"/>
    </source>
</evidence>
<keyword evidence="2 8" id="KW-0436">Ligase</keyword>
<dbReference type="GO" id="GO:0005737">
    <property type="term" value="C:cytoplasm"/>
    <property type="evidence" value="ECO:0007669"/>
    <property type="project" value="UniProtKB-SubCell"/>
</dbReference>
<comment type="subunit">
    <text evidence="1 8">Homodimer.</text>
</comment>
<dbReference type="GO" id="GO:0005525">
    <property type="term" value="F:GTP binding"/>
    <property type="evidence" value="ECO:0007669"/>
    <property type="project" value="UniProtKB-UniRule"/>
</dbReference>
<dbReference type="InterPro" id="IPR042109">
    <property type="entry name" value="Adenylosuccinate_synth_dom1"/>
</dbReference>
<dbReference type="NCBIfam" id="NF002223">
    <property type="entry name" value="PRK01117.1"/>
    <property type="match status" value="1"/>
</dbReference>
<dbReference type="GO" id="GO:0044208">
    <property type="term" value="P:'de novo' AMP biosynthetic process"/>
    <property type="evidence" value="ECO:0007669"/>
    <property type="project" value="UniProtKB-UniRule"/>
</dbReference>
<gene>
    <name evidence="8" type="primary">purA</name>
    <name evidence="11" type="ORF">SAMN04488033_10680</name>
</gene>
<dbReference type="RefSeq" id="WP_093303619.1">
    <property type="nucleotide sequence ID" value="NZ_FOOH01000006.1"/>
</dbReference>
<organism evidence="11 12">
    <name type="scientific">Salegentibacter agarivorans</name>
    <dbReference type="NCBI Taxonomy" id="345907"/>
    <lineage>
        <taxon>Bacteria</taxon>
        <taxon>Pseudomonadati</taxon>
        <taxon>Bacteroidota</taxon>
        <taxon>Flavobacteriia</taxon>
        <taxon>Flavobacteriales</taxon>
        <taxon>Flavobacteriaceae</taxon>
        <taxon>Salegentibacter</taxon>
    </lineage>
</organism>
<feature type="active site" description="Proton donor" evidence="8">
    <location>
        <position position="41"/>
    </location>
</feature>
<reference evidence="12" key="1">
    <citation type="submission" date="2016-10" db="EMBL/GenBank/DDBJ databases">
        <authorList>
            <person name="Varghese N."/>
            <person name="Submissions S."/>
        </authorList>
    </citation>
    <scope>NUCLEOTIDE SEQUENCE [LARGE SCALE GENOMIC DNA]</scope>
    <source>
        <strain evidence="12">DSM 23515</strain>
    </source>
</reference>
<dbReference type="InterPro" id="IPR042111">
    <property type="entry name" value="Adenylosuccinate_synth_dom3"/>
</dbReference>
<feature type="binding site" evidence="8">
    <location>
        <begin position="12"/>
        <end position="18"/>
    </location>
    <ligand>
        <name>GTP</name>
        <dbReference type="ChEBI" id="CHEBI:37565"/>
    </ligand>
</feature>
<evidence type="ECO:0000256" key="2">
    <source>
        <dbReference type="ARBA" id="ARBA00022598"/>
    </source>
</evidence>
<dbReference type="EMBL" id="FOOH01000006">
    <property type="protein sequence ID" value="SFF72004.1"/>
    <property type="molecule type" value="Genomic_DNA"/>
</dbReference>
<dbReference type="InterPro" id="IPR027417">
    <property type="entry name" value="P-loop_NTPase"/>
</dbReference>
<dbReference type="Proteomes" id="UP000199116">
    <property type="component" value="Unassembled WGS sequence"/>
</dbReference>
<dbReference type="SUPFAM" id="SSF52540">
    <property type="entry name" value="P-loop containing nucleoside triphosphate hydrolases"/>
    <property type="match status" value="1"/>
</dbReference>
<keyword evidence="12" id="KW-1185">Reference proteome</keyword>